<name>A0AAW5N2H3_9ESCH</name>
<organism evidence="1 2">
    <name type="scientific">Escherichia marmotae</name>
    <dbReference type="NCBI Taxonomy" id="1499973"/>
    <lineage>
        <taxon>Bacteria</taxon>
        <taxon>Pseudomonadati</taxon>
        <taxon>Pseudomonadota</taxon>
        <taxon>Gammaproteobacteria</taxon>
        <taxon>Enterobacterales</taxon>
        <taxon>Enterobacteriaceae</taxon>
        <taxon>Escherichia</taxon>
    </lineage>
</organism>
<evidence type="ECO:0000313" key="2">
    <source>
        <dbReference type="Proteomes" id="UP001206878"/>
    </source>
</evidence>
<dbReference type="AlphaFoldDB" id="A0AAW5N2H3"/>
<feature type="non-terminal residue" evidence="1">
    <location>
        <position position="1"/>
    </location>
</feature>
<sequence length="76" mass="8027">GTQVVLSNSGSFESLAYQTGRDYIVEIVPRATTPARAVGATTAMGATTSSTSTRAYSGRPVTFNFQDVPVRTVLQL</sequence>
<protein>
    <submittedName>
        <fullName evidence="1">Uncharacterized protein</fullName>
    </submittedName>
</protein>
<evidence type="ECO:0000313" key="1">
    <source>
        <dbReference type="EMBL" id="MCR6680029.1"/>
    </source>
</evidence>
<proteinExistence type="predicted"/>
<dbReference type="Proteomes" id="UP001206878">
    <property type="component" value="Unassembled WGS sequence"/>
</dbReference>
<dbReference type="EMBL" id="JANPXH010002148">
    <property type="protein sequence ID" value="MCR6680029.1"/>
    <property type="molecule type" value="Genomic_DNA"/>
</dbReference>
<gene>
    <name evidence="1" type="ORF">NVV43_32330</name>
</gene>
<comment type="caution">
    <text evidence="1">The sequence shown here is derived from an EMBL/GenBank/DDBJ whole genome shotgun (WGS) entry which is preliminary data.</text>
</comment>
<reference evidence="1" key="1">
    <citation type="submission" date="2022-07" db="EMBL/GenBank/DDBJ databases">
        <title>Diversity of ethanolamine utilization by human commensal Escherichia coli.</title>
        <authorList>
            <person name="Jubelin G."/>
        </authorList>
    </citation>
    <scope>NUCLEOTIDE SEQUENCE</scope>
    <source>
        <strain evidence="1">S1</strain>
    </source>
</reference>
<feature type="non-terminal residue" evidence="1">
    <location>
        <position position="76"/>
    </location>
</feature>
<accession>A0AAW5N2H3</accession>